<dbReference type="RefSeq" id="WP_182939624.1">
    <property type="nucleotide sequence ID" value="NZ_AP022038.1"/>
</dbReference>
<dbReference type="EMBL" id="AP022038">
    <property type="protein sequence ID" value="BBR39550.1"/>
    <property type="molecule type" value="Genomic_DNA"/>
</dbReference>
<dbReference type="AlphaFoldDB" id="A0A6S5BVH1"/>
<accession>A0A6S5BVH1</accession>
<organism evidence="2 3">
    <name type="scientific">Aeromonas veronii</name>
    <dbReference type="NCBI Taxonomy" id="654"/>
    <lineage>
        <taxon>Bacteria</taxon>
        <taxon>Pseudomonadati</taxon>
        <taxon>Pseudomonadota</taxon>
        <taxon>Gammaproteobacteria</taxon>
        <taxon>Aeromonadales</taxon>
        <taxon>Aeromonadaceae</taxon>
        <taxon>Aeromonas</taxon>
    </lineage>
</organism>
<protein>
    <recommendedName>
        <fullName evidence="4">Transporter</fullName>
    </recommendedName>
</protein>
<name>A0A6S5BVH1_AERVE</name>
<evidence type="ECO:0000256" key="1">
    <source>
        <dbReference type="SAM" id="SignalP"/>
    </source>
</evidence>
<evidence type="ECO:0000313" key="2">
    <source>
        <dbReference type="EMBL" id="BBR39550.1"/>
    </source>
</evidence>
<evidence type="ECO:0008006" key="4">
    <source>
        <dbReference type="Google" id="ProtNLM"/>
    </source>
</evidence>
<feature type="signal peptide" evidence="1">
    <location>
        <begin position="1"/>
        <end position="22"/>
    </location>
</feature>
<sequence length="133" mass="14422">MEKYGKMLLFIMAAPLWSIDCAATDEAVSADELAKKLANPVASLISVPVQYNYDELGGVNTGASVSRVLIQPVIPFSLNDDWNLISRTIFQGVEQHGFQQEVLNTSGAGDTTASQYFSPKNPTEDGWIWGVGP</sequence>
<gene>
    <name evidence="2" type="ORF">WP3W19E03_20750</name>
</gene>
<reference evidence="2 3" key="1">
    <citation type="submission" date="2019-12" db="EMBL/GenBank/DDBJ databases">
        <title>complete genome sequences of Aeromonas veronii str. WP3-W19-ESBL-03 isolated from wastewater treatment plant effluent.</title>
        <authorList>
            <person name="Sekizuka T."/>
            <person name="Itokawa K."/>
            <person name="Yatsu K."/>
            <person name="Inamine Y."/>
            <person name="Kuroda M."/>
        </authorList>
    </citation>
    <scope>NUCLEOTIDE SEQUENCE [LARGE SCALE GENOMIC DNA]</scope>
    <source>
        <strain evidence="2 3">WP3-W19-ESBL-03</strain>
    </source>
</reference>
<feature type="chain" id="PRO_5028146888" description="Transporter" evidence="1">
    <location>
        <begin position="23"/>
        <end position="133"/>
    </location>
</feature>
<dbReference type="Proteomes" id="UP000515442">
    <property type="component" value="Chromosome"/>
</dbReference>
<proteinExistence type="predicted"/>
<evidence type="ECO:0000313" key="3">
    <source>
        <dbReference type="Proteomes" id="UP000515442"/>
    </source>
</evidence>
<keyword evidence="1" id="KW-0732">Signal</keyword>